<keyword evidence="2" id="KW-1185">Reference proteome</keyword>
<evidence type="ECO:0000313" key="2">
    <source>
        <dbReference type="Proteomes" id="UP001362999"/>
    </source>
</evidence>
<evidence type="ECO:0000313" key="1">
    <source>
        <dbReference type="EMBL" id="KAK7005728.1"/>
    </source>
</evidence>
<dbReference type="EMBL" id="JAWWNJ010000077">
    <property type="protein sequence ID" value="KAK7005728.1"/>
    <property type="molecule type" value="Genomic_DNA"/>
</dbReference>
<proteinExistence type="predicted"/>
<name>A0AAW0A9C6_9AGAR</name>
<reference evidence="1 2" key="1">
    <citation type="journal article" date="2024" name="J Genomics">
        <title>Draft genome sequencing and assembly of Favolaschia claudopus CIRM-BRFM 2984 isolated from oak limbs.</title>
        <authorList>
            <person name="Navarro D."/>
            <person name="Drula E."/>
            <person name="Chaduli D."/>
            <person name="Cazenave R."/>
            <person name="Ahrendt S."/>
            <person name="Wang J."/>
            <person name="Lipzen A."/>
            <person name="Daum C."/>
            <person name="Barry K."/>
            <person name="Grigoriev I.V."/>
            <person name="Favel A."/>
            <person name="Rosso M.N."/>
            <person name="Martin F."/>
        </authorList>
    </citation>
    <scope>NUCLEOTIDE SEQUENCE [LARGE SCALE GENOMIC DNA]</scope>
    <source>
        <strain evidence="1 2">CIRM-BRFM 2984</strain>
    </source>
</reference>
<dbReference type="Proteomes" id="UP001362999">
    <property type="component" value="Unassembled WGS sequence"/>
</dbReference>
<accession>A0AAW0A9C6</accession>
<gene>
    <name evidence="1" type="ORF">R3P38DRAFT_1715637</name>
</gene>
<dbReference type="AlphaFoldDB" id="A0AAW0A9C6"/>
<sequence length="81" mass="8670">MANTTTNTIRVHRAYFAGNEPSQTGMVVETTVLNGAYMFWVGMCSSEEEKDTAVETGKLGRDWACAMPPNATHGDVVVASG</sequence>
<protein>
    <submittedName>
        <fullName evidence="1">Uncharacterized protein</fullName>
    </submittedName>
</protein>
<organism evidence="1 2">
    <name type="scientific">Favolaschia claudopus</name>
    <dbReference type="NCBI Taxonomy" id="2862362"/>
    <lineage>
        <taxon>Eukaryota</taxon>
        <taxon>Fungi</taxon>
        <taxon>Dikarya</taxon>
        <taxon>Basidiomycota</taxon>
        <taxon>Agaricomycotina</taxon>
        <taxon>Agaricomycetes</taxon>
        <taxon>Agaricomycetidae</taxon>
        <taxon>Agaricales</taxon>
        <taxon>Marasmiineae</taxon>
        <taxon>Mycenaceae</taxon>
        <taxon>Favolaschia</taxon>
    </lineage>
</organism>
<comment type="caution">
    <text evidence="1">The sequence shown here is derived from an EMBL/GenBank/DDBJ whole genome shotgun (WGS) entry which is preliminary data.</text>
</comment>